<dbReference type="AlphaFoldDB" id="A0A0B6YJA1"/>
<protein>
    <submittedName>
        <fullName evidence="1">Uncharacterized protein</fullName>
    </submittedName>
</protein>
<proteinExistence type="predicted"/>
<gene>
    <name evidence="1" type="primary">ORF27168</name>
</gene>
<feature type="non-terminal residue" evidence="1">
    <location>
        <position position="1"/>
    </location>
</feature>
<dbReference type="EMBL" id="HACG01009379">
    <property type="protein sequence ID" value="CEK56244.1"/>
    <property type="molecule type" value="Transcribed_RNA"/>
</dbReference>
<evidence type="ECO:0000313" key="1">
    <source>
        <dbReference type="EMBL" id="CEK56244.1"/>
    </source>
</evidence>
<feature type="non-terminal residue" evidence="1">
    <location>
        <position position="74"/>
    </location>
</feature>
<dbReference type="Gene3D" id="3.40.50.2300">
    <property type="match status" value="2"/>
</dbReference>
<name>A0A0B6YJA1_9EUPU</name>
<organism evidence="1">
    <name type="scientific">Arion vulgaris</name>
    <dbReference type="NCBI Taxonomy" id="1028688"/>
    <lineage>
        <taxon>Eukaryota</taxon>
        <taxon>Metazoa</taxon>
        <taxon>Spiralia</taxon>
        <taxon>Lophotrochozoa</taxon>
        <taxon>Mollusca</taxon>
        <taxon>Gastropoda</taxon>
        <taxon>Heterobranchia</taxon>
        <taxon>Euthyneura</taxon>
        <taxon>Panpulmonata</taxon>
        <taxon>Eupulmonata</taxon>
        <taxon>Stylommatophora</taxon>
        <taxon>Helicina</taxon>
        <taxon>Arionoidea</taxon>
        <taxon>Arionidae</taxon>
        <taxon>Arion</taxon>
    </lineage>
</organism>
<reference evidence="1" key="1">
    <citation type="submission" date="2014-12" db="EMBL/GenBank/DDBJ databases">
        <title>Insight into the proteome of Arion vulgaris.</title>
        <authorList>
            <person name="Aradska J."/>
            <person name="Bulat T."/>
            <person name="Smidak R."/>
            <person name="Sarate P."/>
            <person name="Gangsoo J."/>
            <person name="Sialana F."/>
            <person name="Bilban M."/>
            <person name="Lubec G."/>
        </authorList>
    </citation>
    <scope>NUCLEOTIDE SEQUENCE</scope>
    <source>
        <tissue evidence="1">Skin</tissue>
    </source>
</reference>
<sequence>KKNTLMYIANRPWKRFSQPYSSHLINSVFFELNFPTFSDFQNYLSNRQIDNNNNPWFSDIYQEVMSCHLPGNFQ</sequence>
<accession>A0A0B6YJA1</accession>